<dbReference type="Gene3D" id="3.30.70.600">
    <property type="entry name" value="Ribosomal protein S10 domain"/>
    <property type="match status" value="1"/>
</dbReference>
<keyword evidence="4" id="KW-0496">Mitochondrion</keyword>
<dbReference type="SUPFAM" id="SSF54999">
    <property type="entry name" value="Ribosomal protein S10"/>
    <property type="match status" value="1"/>
</dbReference>
<dbReference type="EMBL" id="KX405005">
    <property type="protein sequence ID" value="AOQ30680.1"/>
    <property type="molecule type" value="Genomic_DNA"/>
</dbReference>
<evidence type="ECO:0000256" key="1">
    <source>
        <dbReference type="ARBA" id="ARBA00022980"/>
    </source>
</evidence>
<reference evidence="4" key="2">
    <citation type="submission" date="2016-06" db="EMBL/GenBank/DDBJ databases">
        <authorList>
            <person name="Kjaerup R.B."/>
            <person name="Dalgaard T.S."/>
            <person name="Juul-Madsen H.R."/>
        </authorList>
    </citation>
    <scope>NUCLEOTIDE SEQUENCE</scope>
    <source>
        <strain evidence="4">NJM9701</strain>
    </source>
</reference>
<dbReference type="GO" id="GO:1990904">
    <property type="term" value="C:ribonucleoprotein complex"/>
    <property type="evidence" value="ECO:0007669"/>
    <property type="project" value="UniProtKB-KW"/>
</dbReference>
<feature type="domain" description="Small ribosomal subunit protein uS10" evidence="3">
    <location>
        <begin position="5"/>
        <end position="103"/>
    </location>
</feature>
<dbReference type="AlphaFoldDB" id="A0A1I9Q6J2"/>
<organism evidence="4">
    <name type="scientific">Aphanomyces invadans</name>
    <dbReference type="NCBI Taxonomy" id="157072"/>
    <lineage>
        <taxon>Eukaryota</taxon>
        <taxon>Sar</taxon>
        <taxon>Stramenopiles</taxon>
        <taxon>Oomycota</taxon>
        <taxon>Saprolegniomycetes</taxon>
        <taxon>Saprolegniales</taxon>
        <taxon>Verrucalvaceae</taxon>
        <taxon>Aphanomyces</taxon>
    </lineage>
</organism>
<dbReference type="GO" id="GO:0005840">
    <property type="term" value="C:ribosome"/>
    <property type="evidence" value="ECO:0007669"/>
    <property type="project" value="UniProtKB-KW"/>
</dbReference>
<reference evidence="4" key="1">
    <citation type="journal article" date="2016" name="Sci. Rep.">
        <title>Mitochondrial genomes and comparative genomics of Aphanomyces astaci and Aphanomyces invadans.</title>
        <authorList>
            <person name="Makkonen J."/>
            <person name="Vesterbacka A."/>
            <person name="Martin F."/>
            <person name="Jussila J."/>
            <person name="Dieguez-Uribeondo J."/>
            <person name="Kortet R."/>
            <person name="Kokko H."/>
        </authorList>
    </citation>
    <scope>NUCLEOTIDE SEQUENCE</scope>
    <source>
        <strain evidence="4">NJM9701</strain>
    </source>
</reference>
<proteinExistence type="predicted"/>
<accession>A0A1I9Q6J2</accession>
<evidence type="ECO:0000259" key="3">
    <source>
        <dbReference type="SMART" id="SM01403"/>
    </source>
</evidence>
<protein>
    <submittedName>
        <fullName evidence="4">Ribosomal protein S10</fullName>
    </submittedName>
</protein>
<evidence type="ECO:0000313" key="4">
    <source>
        <dbReference type="EMBL" id="AOQ30680.1"/>
    </source>
</evidence>
<geneLocation type="mitochondrion" evidence="4"/>
<keyword evidence="1 4" id="KW-0689">Ribosomal protein</keyword>
<dbReference type="Pfam" id="PF00338">
    <property type="entry name" value="Ribosomal_S10"/>
    <property type="match status" value="1"/>
</dbReference>
<dbReference type="RefSeq" id="YP_009327273.1">
    <property type="nucleotide sequence ID" value="NC_032052.1"/>
</dbReference>
<dbReference type="InterPro" id="IPR036838">
    <property type="entry name" value="Ribosomal_uS10_dom_sf"/>
</dbReference>
<sequence length="107" mass="13137">MYNLKITIKSLKNIDNIKIKYLYKIKQFLKNNNIIIKENIQKKKNTIYTVLRSPHVNKKSMEHFNYNFYKKNFYILNDNFYTLIYFLIILKKNLPENILIKTQIKKN</sequence>
<evidence type="ECO:0000256" key="2">
    <source>
        <dbReference type="ARBA" id="ARBA00023274"/>
    </source>
</evidence>
<keyword evidence="2" id="KW-0687">Ribonucleoprotein</keyword>
<name>A0A1I9Q6J2_9STRA</name>
<dbReference type="InterPro" id="IPR027486">
    <property type="entry name" value="Ribosomal_uS10_dom"/>
</dbReference>
<dbReference type="SMART" id="SM01403">
    <property type="entry name" value="Ribosomal_S10"/>
    <property type="match status" value="1"/>
</dbReference>
<dbReference type="GeneID" id="30510639"/>
<gene>
    <name evidence="4" type="primary">rps10</name>
</gene>